<protein>
    <submittedName>
        <fullName evidence="1">Uncharacterized protein</fullName>
    </submittedName>
</protein>
<reference evidence="1" key="2">
    <citation type="journal article" date="2015" name="Fish Shellfish Immunol.">
        <title>Early steps in the European eel (Anguilla anguilla)-Vibrio vulnificus interaction in the gills: Role of the RtxA13 toxin.</title>
        <authorList>
            <person name="Callol A."/>
            <person name="Pajuelo D."/>
            <person name="Ebbesson L."/>
            <person name="Teles M."/>
            <person name="MacKenzie S."/>
            <person name="Amaro C."/>
        </authorList>
    </citation>
    <scope>NUCLEOTIDE SEQUENCE</scope>
</reference>
<evidence type="ECO:0000313" key="1">
    <source>
        <dbReference type="EMBL" id="JAH81756.1"/>
    </source>
</evidence>
<proteinExistence type="predicted"/>
<organism evidence="1">
    <name type="scientific">Anguilla anguilla</name>
    <name type="common">European freshwater eel</name>
    <name type="synonym">Muraena anguilla</name>
    <dbReference type="NCBI Taxonomy" id="7936"/>
    <lineage>
        <taxon>Eukaryota</taxon>
        <taxon>Metazoa</taxon>
        <taxon>Chordata</taxon>
        <taxon>Craniata</taxon>
        <taxon>Vertebrata</taxon>
        <taxon>Euteleostomi</taxon>
        <taxon>Actinopterygii</taxon>
        <taxon>Neopterygii</taxon>
        <taxon>Teleostei</taxon>
        <taxon>Anguilliformes</taxon>
        <taxon>Anguillidae</taxon>
        <taxon>Anguilla</taxon>
    </lineage>
</organism>
<dbReference type="EMBL" id="GBXM01026821">
    <property type="protein sequence ID" value="JAH81756.1"/>
    <property type="molecule type" value="Transcribed_RNA"/>
</dbReference>
<reference evidence="1" key="1">
    <citation type="submission" date="2014-11" db="EMBL/GenBank/DDBJ databases">
        <authorList>
            <person name="Amaro Gonzalez C."/>
        </authorList>
    </citation>
    <scope>NUCLEOTIDE SEQUENCE</scope>
</reference>
<sequence>MTKNNQQAQE</sequence>
<name>A0A0E9VUQ2_ANGAN</name>
<accession>A0A0E9VUQ2</accession>